<accession>A0AAD5E2F6</accession>
<reference evidence="1" key="2">
    <citation type="journal article" date="2022" name="Proc. Natl. Acad. Sci. U.S.A.">
        <title>Diploid-dominant life cycles characterize the early evolution of Fungi.</title>
        <authorList>
            <person name="Amses K.R."/>
            <person name="Simmons D.R."/>
            <person name="Longcore J.E."/>
            <person name="Mondo S.J."/>
            <person name="Seto K."/>
            <person name="Jeronimo G.H."/>
            <person name="Bonds A.E."/>
            <person name="Quandt C.A."/>
            <person name="Davis W.J."/>
            <person name="Chang Y."/>
            <person name="Federici B.A."/>
            <person name="Kuo A."/>
            <person name="LaButti K."/>
            <person name="Pangilinan J."/>
            <person name="Andreopoulos W."/>
            <person name="Tritt A."/>
            <person name="Riley R."/>
            <person name="Hundley H."/>
            <person name="Johnson J."/>
            <person name="Lipzen A."/>
            <person name="Barry K."/>
            <person name="Lang B.F."/>
            <person name="Cuomo C.A."/>
            <person name="Buchler N.E."/>
            <person name="Grigoriev I.V."/>
            <person name="Spatafora J.W."/>
            <person name="Stajich J.E."/>
            <person name="James T.Y."/>
        </authorList>
    </citation>
    <scope>NUCLEOTIDE SEQUENCE</scope>
    <source>
        <strain evidence="1">AG</strain>
    </source>
</reference>
<dbReference type="AlphaFoldDB" id="A0AAD5E2F6"/>
<proteinExistence type="predicted"/>
<dbReference type="Proteomes" id="UP001206595">
    <property type="component" value="Unassembled WGS sequence"/>
</dbReference>
<gene>
    <name evidence="1" type="ORF">K450DRAFT_260755</name>
</gene>
<organism evidence="1 2">
    <name type="scientific">Umbelopsis ramanniana AG</name>
    <dbReference type="NCBI Taxonomy" id="1314678"/>
    <lineage>
        <taxon>Eukaryota</taxon>
        <taxon>Fungi</taxon>
        <taxon>Fungi incertae sedis</taxon>
        <taxon>Mucoromycota</taxon>
        <taxon>Mucoromycotina</taxon>
        <taxon>Umbelopsidomycetes</taxon>
        <taxon>Umbelopsidales</taxon>
        <taxon>Umbelopsidaceae</taxon>
        <taxon>Umbelopsis</taxon>
    </lineage>
</organism>
<keyword evidence="2" id="KW-1185">Reference proteome</keyword>
<dbReference type="RefSeq" id="XP_051440636.1">
    <property type="nucleotide sequence ID" value="XM_051592204.1"/>
</dbReference>
<name>A0AAD5E2F6_UMBRA</name>
<evidence type="ECO:0000313" key="1">
    <source>
        <dbReference type="EMBL" id="KAI8575632.1"/>
    </source>
</evidence>
<comment type="caution">
    <text evidence="1">The sequence shown here is derived from an EMBL/GenBank/DDBJ whole genome shotgun (WGS) entry which is preliminary data.</text>
</comment>
<sequence>MFVISKKNGGCRAVFRLKALNIFVCCPRFKLENTADQANKYGEHSQPLRRTRILQRNHRTLGQDSRSANWFKIAISTSKLTIMQRATR</sequence>
<dbReference type="GeneID" id="75917547"/>
<evidence type="ECO:0000313" key="2">
    <source>
        <dbReference type="Proteomes" id="UP001206595"/>
    </source>
</evidence>
<reference evidence="1" key="1">
    <citation type="submission" date="2021-06" db="EMBL/GenBank/DDBJ databases">
        <authorList>
            <consortium name="DOE Joint Genome Institute"/>
            <person name="Mondo S.J."/>
            <person name="Amses K.R."/>
            <person name="Simmons D.R."/>
            <person name="Longcore J.E."/>
            <person name="Seto K."/>
            <person name="Alves G.H."/>
            <person name="Bonds A.E."/>
            <person name="Quandt C.A."/>
            <person name="Davis W.J."/>
            <person name="Chang Y."/>
            <person name="Letcher P.M."/>
            <person name="Powell M.J."/>
            <person name="Kuo A."/>
            <person name="Labutti K."/>
            <person name="Pangilinan J."/>
            <person name="Andreopoulos W."/>
            <person name="Tritt A."/>
            <person name="Riley R."/>
            <person name="Hundley H."/>
            <person name="Johnson J."/>
            <person name="Lipzen A."/>
            <person name="Barry K."/>
            <person name="Berbee M.L."/>
            <person name="Buchler N.E."/>
            <person name="Grigoriev I.V."/>
            <person name="Spatafora J.W."/>
            <person name="Stajich J.E."/>
            <person name="James T.Y."/>
        </authorList>
    </citation>
    <scope>NUCLEOTIDE SEQUENCE</scope>
    <source>
        <strain evidence="1">AG</strain>
    </source>
</reference>
<protein>
    <submittedName>
        <fullName evidence="1">Uncharacterized protein</fullName>
    </submittedName>
</protein>
<dbReference type="EMBL" id="MU620974">
    <property type="protein sequence ID" value="KAI8575632.1"/>
    <property type="molecule type" value="Genomic_DNA"/>
</dbReference>